<accession>A0A6N2C4L2</accession>
<dbReference type="EMBL" id="RXGB01001179">
    <property type="protein sequence ID" value="TMW99951.1"/>
    <property type="molecule type" value="Genomic_DNA"/>
</dbReference>
<dbReference type="AlphaFoldDB" id="A0A6N2C4L2"/>
<protein>
    <recommendedName>
        <fullName evidence="2">CCHC-type domain-containing protein</fullName>
    </recommendedName>
</protein>
<evidence type="ECO:0000313" key="1">
    <source>
        <dbReference type="EMBL" id="TMW99951.1"/>
    </source>
</evidence>
<organism evidence="1">
    <name type="scientific">Solanum chilense</name>
    <name type="common">Tomato</name>
    <name type="synonym">Lycopersicon chilense</name>
    <dbReference type="NCBI Taxonomy" id="4083"/>
    <lineage>
        <taxon>Eukaryota</taxon>
        <taxon>Viridiplantae</taxon>
        <taxon>Streptophyta</taxon>
        <taxon>Embryophyta</taxon>
        <taxon>Tracheophyta</taxon>
        <taxon>Spermatophyta</taxon>
        <taxon>Magnoliopsida</taxon>
        <taxon>eudicotyledons</taxon>
        <taxon>Gunneridae</taxon>
        <taxon>Pentapetalae</taxon>
        <taxon>asterids</taxon>
        <taxon>lamiids</taxon>
        <taxon>Solanales</taxon>
        <taxon>Solanaceae</taxon>
        <taxon>Solanoideae</taxon>
        <taxon>Solaneae</taxon>
        <taxon>Solanum</taxon>
        <taxon>Solanum subgen. Lycopersicon</taxon>
    </lineage>
</organism>
<comment type="caution">
    <text evidence="1">The sequence shown here is derived from an EMBL/GenBank/DDBJ whole genome shotgun (WGS) entry which is preliminary data.</text>
</comment>
<sequence length="117" mass="13333">MNKFVMGVYSLVEKECHTSMLLNDMDISRLIIYAQQIKESKIRETRHEGTRCPTCGKQHFGRCHSGTDGCIACGNKVHKMRDCPKIKLRGKEVNQAFLYPNAPKKNPSYAMGVRKDN</sequence>
<reference evidence="1" key="1">
    <citation type="submission" date="2019-05" db="EMBL/GenBank/DDBJ databases">
        <title>The de novo reference genome and transcriptome assemblies of the wild tomato species Solanum chilense.</title>
        <authorList>
            <person name="Stam R."/>
            <person name="Nosenko T."/>
            <person name="Hoerger A.C."/>
            <person name="Stephan W."/>
            <person name="Seidel M.A."/>
            <person name="Kuhn J.M.M."/>
            <person name="Haberer G."/>
            <person name="Tellier A."/>
        </authorList>
    </citation>
    <scope>NUCLEOTIDE SEQUENCE</scope>
    <source>
        <tissue evidence="1">Mature leaves</tissue>
    </source>
</reference>
<gene>
    <name evidence="1" type="ORF">EJD97_001633</name>
</gene>
<evidence type="ECO:0008006" key="2">
    <source>
        <dbReference type="Google" id="ProtNLM"/>
    </source>
</evidence>
<proteinExistence type="predicted"/>
<name>A0A6N2C4L2_SOLCI</name>